<dbReference type="RefSeq" id="XP_016617290.1">
    <property type="nucleotide sequence ID" value="XM_016766132.1"/>
</dbReference>
<proteinExistence type="predicted"/>
<name>A0A0D2EKS4_CLAB1</name>
<dbReference type="GeneID" id="27701332"/>
<gene>
    <name evidence="3" type="ORF">Z519_08404</name>
</gene>
<dbReference type="VEuPathDB" id="FungiDB:Z519_08404"/>
<keyword evidence="4" id="KW-1185">Reference proteome</keyword>
<dbReference type="AlphaFoldDB" id="A0A0D2EKS4"/>
<evidence type="ECO:0000313" key="3">
    <source>
        <dbReference type="EMBL" id="KIW90621.1"/>
    </source>
</evidence>
<dbReference type="Pfam" id="PF12770">
    <property type="entry name" value="CHAT"/>
    <property type="match status" value="1"/>
</dbReference>
<dbReference type="HOGENOM" id="CLU_1440896_0_0_1"/>
<dbReference type="InterPro" id="IPR024983">
    <property type="entry name" value="CHAT_dom"/>
</dbReference>
<dbReference type="EMBL" id="KN846992">
    <property type="protein sequence ID" value="KIW90621.1"/>
    <property type="molecule type" value="Genomic_DNA"/>
</dbReference>
<evidence type="ECO:0000256" key="1">
    <source>
        <dbReference type="SAM" id="MobiDB-lite"/>
    </source>
</evidence>
<feature type="region of interest" description="Disordered" evidence="1">
    <location>
        <begin position="168"/>
        <end position="188"/>
    </location>
</feature>
<feature type="domain" description="CHAT" evidence="2">
    <location>
        <begin position="27"/>
        <end position="165"/>
    </location>
</feature>
<dbReference type="Proteomes" id="UP000053789">
    <property type="component" value="Unassembled WGS sequence"/>
</dbReference>
<sequence length="188" mass="20084">MDADGARGRDERDAIYKHAETLSKMMVLQVRTAEEVSNASFKETTAPSDWIHYHGHALFNKRDVLRSCLVLARALEEAQALADTTHLSATEASNASKNLTVSAPHATTVVACDSGTQVIAVRDEPLGIIPALLYAGATSVIGTLWPVESAAAQRFSESFYSNLPTQIEAKPDESDGAEPGAGASKHHL</sequence>
<reference evidence="3" key="1">
    <citation type="submission" date="2015-01" db="EMBL/GenBank/DDBJ databases">
        <title>The Genome Sequence of Cladophialophora bantiana CBS 173.52.</title>
        <authorList>
            <consortium name="The Broad Institute Genomics Platform"/>
            <person name="Cuomo C."/>
            <person name="de Hoog S."/>
            <person name="Gorbushina A."/>
            <person name="Stielow B."/>
            <person name="Teixiera M."/>
            <person name="Abouelleil A."/>
            <person name="Chapman S.B."/>
            <person name="Priest M."/>
            <person name="Young S.K."/>
            <person name="Wortman J."/>
            <person name="Nusbaum C."/>
            <person name="Birren B."/>
        </authorList>
    </citation>
    <scope>NUCLEOTIDE SEQUENCE [LARGE SCALE GENOMIC DNA]</scope>
    <source>
        <strain evidence="3">CBS 173.52</strain>
    </source>
</reference>
<accession>A0A0D2EKS4</accession>
<dbReference type="OrthoDB" id="9991317at2759"/>
<evidence type="ECO:0000313" key="4">
    <source>
        <dbReference type="Proteomes" id="UP000053789"/>
    </source>
</evidence>
<organism evidence="3 4">
    <name type="scientific">Cladophialophora bantiana (strain ATCC 10958 / CBS 173.52 / CDC B-1940 / NIH 8579)</name>
    <name type="common">Xylohypha bantiana</name>
    <dbReference type="NCBI Taxonomy" id="1442370"/>
    <lineage>
        <taxon>Eukaryota</taxon>
        <taxon>Fungi</taxon>
        <taxon>Dikarya</taxon>
        <taxon>Ascomycota</taxon>
        <taxon>Pezizomycotina</taxon>
        <taxon>Eurotiomycetes</taxon>
        <taxon>Chaetothyriomycetidae</taxon>
        <taxon>Chaetothyriales</taxon>
        <taxon>Herpotrichiellaceae</taxon>
        <taxon>Cladophialophora</taxon>
    </lineage>
</organism>
<protein>
    <recommendedName>
        <fullName evidence="2">CHAT domain-containing protein</fullName>
    </recommendedName>
</protein>
<evidence type="ECO:0000259" key="2">
    <source>
        <dbReference type="Pfam" id="PF12770"/>
    </source>
</evidence>